<proteinExistence type="predicted"/>
<evidence type="ECO:0000313" key="2">
    <source>
        <dbReference type="Proteomes" id="UP001235269"/>
    </source>
</evidence>
<organism evidence="1 2">
    <name type="scientific">Rhizobium paknamense</name>
    <dbReference type="NCBI Taxonomy" id="1206817"/>
    <lineage>
        <taxon>Bacteria</taxon>
        <taxon>Pseudomonadati</taxon>
        <taxon>Pseudomonadota</taxon>
        <taxon>Alphaproteobacteria</taxon>
        <taxon>Hyphomicrobiales</taxon>
        <taxon>Rhizobiaceae</taxon>
        <taxon>Rhizobium/Agrobacterium group</taxon>
        <taxon>Rhizobium</taxon>
    </lineage>
</organism>
<sequence length="161" mass="18081">MKTLRFRVSGNTAHRRFETRQLQKAVTFIEAGLDIQTAPKVRDLLQAALIREARLDETTCKEIAQLVVHKVERGVSPSITAASIIRAGDAISRRRALQEYGWDGELLGMKFVQLIAGNQIALAIETVRLAVEAATNLYRELRKVEASGRYHLMYEYSANPV</sequence>
<comment type="caution">
    <text evidence="1">The sequence shown here is derived from an EMBL/GenBank/DDBJ whole genome shotgun (WGS) entry which is preliminary data.</text>
</comment>
<dbReference type="EMBL" id="JAUSWH010000017">
    <property type="protein sequence ID" value="MDQ0457655.1"/>
    <property type="molecule type" value="Genomic_DNA"/>
</dbReference>
<dbReference type="Proteomes" id="UP001235269">
    <property type="component" value="Unassembled WGS sequence"/>
</dbReference>
<accession>A0ABU0IJQ5</accession>
<reference evidence="1 2" key="1">
    <citation type="submission" date="2023-07" db="EMBL/GenBank/DDBJ databases">
        <title>Genomic Encyclopedia of Type Strains, Phase IV (KMG-IV): sequencing the most valuable type-strain genomes for metagenomic binning, comparative biology and taxonomic classification.</title>
        <authorList>
            <person name="Goeker M."/>
        </authorList>
    </citation>
    <scope>NUCLEOTIDE SEQUENCE [LARGE SCALE GENOMIC DNA]</scope>
    <source>
        <strain evidence="1 2">DSM 100301</strain>
    </source>
</reference>
<keyword evidence="2" id="KW-1185">Reference proteome</keyword>
<evidence type="ECO:0000313" key="1">
    <source>
        <dbReference type="EMBL" id="MDQ0457655.1"/>
    </source>
</evidence>
<gene>
    <name evidence="1" type="ORF">QO005_004013</name>
</gene>
<protein>
    <recommendedName>
        <fullName evidence="3">ATP-cone domain-containing protein</fullName>
    </recommendedName>
</protein>
<dbReference type="RefSeq" id="WP_307159778.1">
    <property type="nucleotide sequence ID" value="NZ_JAUSWH010000017.1"/>
</dbReference>
<evidence type="ECO:0008006" key="3">
    <source>
        <dbReference type="Google" id="ProtNLM"/>
    </source>
</evidence>
<name>A0ABU0IJQ5_9HYPH</name>